<evidence type="ECO:0000259" key="1">
    <source>
        <dbReference type="PROSITE" id="PS51340"/>
    </source>
</evidence>
<dbReference type="OrthoDB" id="9786134at2"/>
<evidence type="ECO:0000313" key="3">
    <source>
        <dbReference type="Proteomes" id="UP000207598"/>
    </source>
</evidence>
<dbReference type="EMBL" id="FXYF01000014">
    <property type="protein sequence ID" value="SMX48776.1"/>
    <property type="molecule type" value="Genomic_DNA"/>
</dbReference>
<dbReference type="GO" id="GO:0003824">
    <property type="term" value="F:catalytic activity"/>
    <property type="evidence" value="ECO:0007669"/>
    <property type="project" value="InterPro"/>
</dbReference>
<protein>
    <submittedName>
        <fullName evidence="2">6-N-hydroxylaminopurine resistance protein</fullName>
    </submittedName>
</protein>
<evidence type="ECO:0000313" key="2">
    <source>
        <dbReference type="EMBL" id="SMX48776.1"/>
    </source>
</evidence>
<proteinExistence type="predicted"/>
<keyword evidence="3" id="KW-1185">Reference proteome</keyword>
<accession>A0A238L364</accession>
<dbReference type="PROSITE" id="PS51340">
    <property type="entry name" value="MOSC"/>
    <property type="match status" value="1"/>
</dbReference>
<dbReference type="SUPFAM" id="SSF50800">
    <property type="entry name" value="PK beta-barrel domain-like"/>
    <property type="match status" value="1"/>
</dbReference>
<organism evidence="2 3">
    <name type="scientific">Maliponia aquimaris</name>
    <dbReference type="NCBI Taxonomy" id="1673631"/>
    <lineage>
        <taxon>Bacteria</taxon>
        <taxon>Pseudomonadati</taxon>
        <taxon>Pseudomonadota</taxon>
        <taxon>Alphaproteobacteria</taxon>
        <taxon>Rhodobacterales</taxon>
        <taxon>Paracoccaceae</taxon>
        <taxon>Maliponia</taxon>
    </lineage>
</organism>
<dbReference type="PANTHER" id="PTHR30212:SF2">
    <property type="entry name" value="PROTEIN YIIM"/>
    <property type="match status" value="1"/>
</dbReference>
<dbReference type="AlphaFoldDB" id="A0A238L364"/>
<dbReference type="PANTHER" id="PTHR30212">
    <property type="entry name" value="PROTEIN YIIM"/>
    <property type="match status" value="1"/>
</dbReference>
<name>A0A238L364_9RHOB</name>
<dbReference type="InterPro" id="IPR005302">
    <property type="entry name" value="MoCF_Sase_C"/>
</dbReference>
<dbReference type="RefSeq" id="WP_094022841.1">
    <property type="nucleotide sequence ID" value="NZ_FXYF01000014.1"/>
</dbReference>
<reference evidence="2 3" key="1">
    <citation type="submission" date="2017-05" db="EMBL/GenBank/DDBJ databases">
        <authorList>
            <person name="Song R."/>
            <person name="Chenine A.L."/>
            <person name="Ruprecht R.M."/>
        </authorList>
    </citation>
    <scope>NUCLEOTIDE SEQUENCE [LARGE SCALE GENOMIC DNA]</scope>
    <source>
        <strain evidence="2 3">CECT 8898</strain>
    </source>
</reference>
<dbReference type="Gene3D" id="2.40.33.20">
    <property type="entry name" value="PK beta-barrel domain-like"/>
    <property type="match status" value="1"/>
</dbReference>
<dbReference type="GO" id="GO:0030170">
    <property type="term" value="F:pyridoxal phosphate binding"/>
    <property type="evidence" value="ECO:0007669"/>
    <property type="project" value="InterPro"/>
</dbReference>
<feature type="domain" description="MOSC" evidence="1">
    <location>
        <begin position="33"/>
        <end position="169"/>
    </location>
</feature>
<sequence>MTIPTLTTRIDGMFFGKVAHRWDGKPPSAIGKTPVAGHHEIDELGFVSDAQADLDHHGGPDKAIHHYATDHYADWIAEGAIPVGTTPAAFGENIATFGMTETDLCIGDTLRLGTAVVQISQGRQPCWKVSEHTANRGMANLFQKTGRTGWYYRVLEPGIAGVGDTVSLLGRPQPDWTVARVTRARLTRRVSQADAAILAVMPELAPGWRTAFSKMASGDLDEDTSRRLVGGE</sequence>
<dbReference type="Proteomes" id="UP000207598">
    <property type="component" value="Unassembled WGS sequence"/>
</dbReference>
<dbReference type="GO" id="GO:0030151">
    <property type="term" value="F:molybdenum ion binding"/>
    <property type="evidence" value="ECO:0007669"/>
    <property type="project" value="InterPro"/>
</dbReference>
<gene>
    <name evidence="2" type="ORF">MAA8898_04087</name>
</gene>
<dbReference type="Pfam" id="PF03473">
    <property type="entry name" value="MOSC"/>
    <property type="match status" value="1"/>
</dbReference>
<dbReference type="InterPro" id="IPR011037">
    <property type="entry name" value="Pyrv_Knase-like_insert_dom_sf"/>
</dbReference>
<dbReference type="InterPro" id="IPR052353">
    <property type="entry name" value="Benzoxazolinone_Detox_Enz"/>
</dbReference>